<accession>A0A8D5G955</accession>
<keyword evidence="3" id="KW-0963">Cytoplasm</keyword>
<evidence type="ECO:0000313" key="9">
    <source>
        <dbReference type="EMBL" id="BCM23911.1"/>
    </source>
</evidence>
<evidence type="ECO:0000256" key="3">
    <source>
        <dbReference type="ARBA" id="ARBA00022490"/>
    </source>
</evidence>
<evidence type="ECO:0000256" key="7">
    <source>
        <dbReference type="ARBA" id="ARBA00022777"/>
    </source>
</evidence>
<sequence>MIGILIISHGNLAESLIHCATHVMGKKPELLGQVGIGMHDDPATVLPDALQLVKDLDQGDGVLILSDIYGATPCNIVGKLLVPGRVEGVAGVNLPMLVRTLTYRNGDLGKLVEKALSGGREGVFHFTEEACKQS</sequence>
<dbReference type="Gene3D" id="3.40.50.510">
    <property type="entry name" value="Phosphotransferase system, mannose-type IIA component"/>
    <property type="match status" value="1"/>
</dbReference>
<evidence type="ECO:0000256" key="6">
    <source>
        <dbReference type="ARBA" id="ARBA00022683"/>
    </source>
</evidence>
<evidence type="ECO:0000259" key="8">
    <source>
        <dbReference type="PROSITE" id="PS51096"/>
    </source>
</evidence>
<name>A0A8D5G955_9PROT</name>
<reference evidence="9" key="1">
    <citation type="journal article" date="2021" name="Arch. Microbiol.">
        <title>Methyloradius palustris gen. nov., sp. nov., a methanol-oxidizing bacterium isolated from snow.</title>
        <authorList>
            <person name="Miyadera T."/>
            <person name="Kojima H."/>
            <person name="Fukui M."/>
        </authorList>
    </citation>
    <scope>NUCLEOTIDE SEQUENCE</scope>
    <source>
        <strain evidence="9">Zm11</strain>
    </source>
</reference>
<dbReference type="Proteomes" id="UP000826722">
    <property type="component" value="Chromosome"/>
</dbReference>
<comment type="subcellular location">
    <subcellularLocation>
        <location evidence="1">Cytoplasm</location>
    </subcellularLocation>
</comment>
<evidence type="ECO:0000256" key="5">
    <source>
        <dbReference type="ARBA" id="ARBA00022679"/>
    </source>
</evidence>
<dbReference type="Pfam" id="PF03610">
    <property type="entry name" value="EIIA-man"/>
    <property type="match status" value="1"/>
</dbReference>
<dbReference type="AlphaFoldDB" id="A0A8D5G955"/>
<dbReference type="RefSeq" id="WP_221764485.1">
    <property type="nucleotide sequence ID" value="NZ_AP024110.1"/>
</dbReference>
<dbReference type="EMBL" id="AP024110">
    <property type="protein sequence ID" value="BCM23911.1"/>
    <property type="molecule type" value="Genomic_DNA"/>
</dbReference>
<dbReference type="InterPro" id="IPR033887">
    <property type="entry name" value="PTS_IIA_man"/>
</dbReference>
<keyword evidence="2" id="KW-0813">Transport</keyword>
<evidence type="ECO:0000256" key="2">
    <source>
        <dbReference type="ARBA" id="ARBA00022448"/>
    </source>
</evidence>
<dbReference type="GO" id="GO:0016301">
    <property type="term" value="F:kinase activity"/>
    <property type="evidence" value="ECO:0007669"/>
    <property type="project" value="UniProtKB-KW"/>
</dbReference>
<dbReference type="GO" id="GO:0005737">
    <property type="term" value="C:cytoplasm"/>
    <property type="evidence" value="ECO:0007669"/>
    <property type="project" value="UniProtKB-SubCell"/>
</dbReference>
<dbReference type="PROSITE" id="PS51096">
    <property type="entry name" value="PTS_EIIA_TYPE_4"/>
    <property type="match status" value="1"/>
</dbReference>
<dbReference type="InterPro" id="IPR004701">
    <property type="entry name" value="PTS_EIIA_man-typ"/>
</dbReference>
<feature type="domain" description="PTS EIIA type-4" evidence="8">
    <location>
        <begin position="1"/>
        <end position="123"/>
    </location>
</feature>
<organism evidence="9 10">
    <name type="scientific">Methyloradius palustris</name>
    <dbReference type="NCBI Taxonomy" id="2778876"/>
    <lineage>
        <taxon>Bacteria</taxon>
        <taxon>Pseudomonadati</taxon>
        <taxon>Pseudomonadota</taxon>
        <taxon>Betaproteobacteria</taxon>
        <taxon>Nitrosomonadales</taxon>
        <taxon>Methylophilaceae</taxon>
        <taxon>Methyloradius</taxon>
    </lineage>
</organism>
<keyword evidence="4" id="KW-0762">Sugar transport</keyword>
<evidence type="ECO:0000313" key="10">
    <source>
        <dbReference type="Proteomes" id="UP000826722"/>
    </source>
</evidence>
<gene>
    <name evidence="9" type="ORF">ZMTM_01700</name>
</gene>
<dbReference type="SUPFAM" id="SSF53062">
    <property type="entry name" value="PTS system fructose IIA component-like"/>
    <property type="match status" value="1"/>
</dbReference>
<dbReference type="PANTHER" id="PTHR33799">
    <property type="entry name" value="PTS PERMEASE-RELATED-RELATED"/>
    <property type="match status" value="1"/>
</dbReference>
<dbReference type="CDD" id="cd00006">
    <property type="entry name" value="PTS_IIA_man"/>
    <property type="match status" value="1"/>
</dbReference>
<evidence type="ECO:0000256" key="1">
    <source>
        <dbReference type="ARBA" id="ARBA00004496"/>
    </source>
</evidence>
<evidence type="ECO:0000256" key="4">
    <source>
        <dbReference type="ARBA" id="ARBA00022597"/>
    </source>
</evidence>
<dbReference type="KEGG" id="mpau:ZMTM_01700"/>
<keyword evidence="10" id="KW-1185">Reference proteome</keyword>
<keyword evidence="6" id="KW-0598">Phosphotransferase system</keyword>
<dbReference type="PANTHER" id="PTHR33799:SF1">
    <property type="entry name" value="PTS SYSTEM MANNOSE-SPECIFIC EIIAB COMPONENT-RELATED"/>
    <property type="match status" value="1"/>
</dbReference>
<keyword evidence="7" id="KW-0418">Kinase</keyword>
<dbReference type="GO" id="GO:0016020">
    <property type="term" value="C:membrane"/>
    <property type="evidence" value="ECO:0007669"/>
    <property type="project" value="InterPro"/>
</dbReference>
<dbReference type="InterPro" id="IPR036662">
    <property type="entry name" value="PTS_EIIA_man-typ_sf"/>
</dbReference>
<dbReference type="GO" id="GO:0009401">
    <property type="term" value="P:phosphoenolpyruvate-dependent sugar phosphotransferase system"/>
    <property type="evidence" value="ECO:0007669"/>
    <property type="project" value="UniProtKB-KW"/>
</dbReference>
<keyword evidence="5" id="KW-0808">Transferase</keyword>
<proteinExistence type="predicted"/>
<protein>
    <submittedName>
        <fullName evidence="9">PTS fructose transporter subunit IIA</fullName>
    </submittedName>
</protein>
<dbReference type="InterPro" id="IPR051471">
    <property type="entry name" value="Bacterial_PTS_sugar_comp"/>
</dbReference>